<dbReference type="AlphaFoldDB" id="A0A6I8LTL5"/>
<dbReference type="PRINTS" id="PR00733">
    <property type="entry name" value="GLHYDRLASE6"/>
</dbReference>
<dbReference type="InterPro" id="IPR036434">
    <property type="entry name" value="Beta_cellobiohydrolase_sf"/>
</dbReference>
<feature type="region of interest" description="Disordered" evidence="2">
    <location>
        <begin position="344"/>
        <end position="369"/>
    </location>
</feature>
<dbReference type="InterPro" id="IPR016288">
    <property type="entry name" value="Beta_cellobiohydrolase"/>
</dbReference>
<feature type="region of interest" description="Disordered" evidence="2">
    <location>
        <begin position="20"/>
        <end position="68"/>
    </location>
</feature>
<proteinExistence type="inferred from homology"/>
<keyword evidence="1" id="KW-0378">Hydrolase</keyword>
<dbReference type="EC" id="3.2.1.-" evidence="1"/>
<dbReference type="PANTHER" id="PTHR34876">
    <property type="match status" value="1"/>
</dbReference>
<organism evidence="3 4">
    <name type="scientific">Amycolatopsis camponoti</name>
    <dbReference type="NCBI Taxonomy" id="2606593"/>
    <lineage>
        <taxon>Bacteria</taxon>
        <taxon>Bacillati</taxon>
        <taxon>Actinomycetota</taxon>
        <taxon>Actinomycetes</taxon>
        <taxon>Pseudonocardiales</taxon>
        <taxon>Pseudonocardiaceae</taxon>
        <taxon>Amycolatopsis</taxon>
    </lineage>
</organism>
<accession>A0A6I8LTL5</accession>
<evidence type="ECO:0000313" key="3">
    <source>
        <dbReference type="EMBL" id="VVJ21334.1"/>
    </source>
</evidence>
<keyword evidence="1" id="KW-0624">Polysaccharide degradation</keyword>
<dbReference type="EMBL" id="CABVGP010000002">
    <property type="protein sequence ID" value="VVJ21334.1"/>
    <property type="molecule type" value="Genomic_DNA"/>
</dbReference>
<name>A0A6I8LTL5_9PSEU</name>
<evidence type="ECO:0000256" key="2">
    <source>
        <dbReference type="SAM" id="MobiDB-lite"/>
    </source>
</evidence>
<reference evidence="3 4" key="1">
    <citation type="submission" date="2019-09" db="EMBL/GenBank/DDBJ databases">
        <authorList>
            <person name="Leyn A S."/>
        </authorList>
    </citation>
    <scope>NUCLEOTIDE SEQUENCE [LARGE SCALE GENOMIC DNA]</scope>
    <source>
        <strain evidence="3">AA231_1</strain>
    </source>
</reference>
<dbReference type="PANTHER" id="PTHR34876:SF4">
    <property type="entry name" value="1,4-BETA-D-GLUCAN CELLOBIOHYDROLASE C-RELATED"/>
    <property type="match status" value="1"/>
</dbReference>
<dbReference type="Proteomes" id="UP000399805">
    <property type="component" value="Unassembled WGS sequence"/>
</dbReference>
<evidence type="ECO:0000256" key="1">
    <source>
        <dbReference type="RuleBase" id="RU361186"/>
    </source>
</evidence>
<sequence length="411" mass="42970">MAFTSGLAVLPKHGRHLDIRRERMFRGPRNPIMNDGQRSRKRPNGVVRPDGETAGGNRFQGSSDGAPHPVVRAPAASGSLFFLYVPCTPPRQTREMRIPTILVAATLALAGLASPALAAGGNPLEKTNGFYVDPGSNPAAWVRDHPDDSLAGPIRTAIATKPGARWFGSWSGDVRAAVDEYTYAADVADKLPVLVAYNIPGRDCGGESTGGAGSPEAYRDWISAFADGIGGKPAVVIIEPDVLAQLDCLPGDARQTRLDLLNYAAAQFAAKAPTTWAYLDGGNATWIPAPTMASRLKSAGVQSIHGFVLNVSNFHTTADSTTYGKAVDAALGYAAPFVVDTSRNGSGHGTDSEWCNPPARKLGAPSQLGGGPEMQLWIKVPGDSDGSCGYGTGIPAGTFSPALADHLIKGD</sequence>
<dbReference type="GO" id="GO:0030245">
    <property type="term" value="P:cellulose catabolic process"/>
    <property type="evidence" value="ECO:0007669"/>
    <property type="project" value="UniProtKB-KW"/>
</dbReference>
<dbReference type="Pfam" id="PF01341">
    <property type="entry name" value="Glyco_hydro_6"/>
    <property type="match status" value="1"/>
</dbReference>
<evidence type="ECO:0000313" key="4">
    <source>
        <dbReference type="Proteomes" id="UP000399805"/>
    </source>
</evidence>
<keyword evidence="1" id="KW-0136">Cellulose degradation</keyword>
<keyword evidence="1" id="KW-0326">Glycosidase</keyword>
<gene>
    <name evidence="3" type="ORF">AA23TX_06355</name>
</gene>
<comment type="similarity">
    <text evidence="1">Belongs to the glycosyl hydrolase family 6.</text>
</comment>
<keyword evidence="1" id="KW-0119">Carbohydrate metabolism</keyword>
<dbReference type="Gene3D" id="3.20.20.40">
    <property type="entry name" value="1, 4-beta cellobiohydrolase"/>
    <property type="match status" value="1"/>
</dbReference>
<dbReference type="SUPFAM" id="SSF51989">
    <property type="entry name" value="Glycosyl hydrolases family 6, cellulases"/>
    <property type="match status" value="1"/>
</dbReference>
<protein>
    <recommendedName>
        <fullName evidence="1">Glucanase</fullName>
        <ecNumber evidence="1">3.2.1.-</ecNumber>
    </recommendedName>
</protein>
<keyword evidence="4" id="KW-1185">Reference proteome</keyword>
<dbReference type="GO" id="GO:0004553">
    <property type="term" value="F:hydrolase activity, hydrolyzing O-glycosyl compounds"/>
    <property type="evidence" value="ECO:0007669"/>
    <property type="project" value="InterPro"/>
</dbReference>